<reference evidence="3" key="2">
    <citation type="submission" date="2022-09" db="EMBL/GenBank/DDBJ databases">
        <authorList>
            <person name="Sun Q."/>
            <person name="Ohkuma M."/>
        </authorList>
    </citation>
    <scope>NUCLEOTIDE SEQUENCE</scope>
    <source>
        <strain evidence="3">JCM 13583</strain>
    </source>
</reference>
<dbReference type="EMBL" id="BMNY01000003">
    <property type="protein sequence ID" value="GGM78537.1"/>
    <property type="molecule type" value="Genomic_DNA"/>
</dbReference>
<dbReference type="PANTHER" id="PTHR43018">
    <property type="entry name" value="PHOSPHO-2-DEHYDRO-3-DEOXYHEPTONATE ALDOLASE"/>
    <property type="match status" value="1"/>
</dbReference>
<dbReference type="InterPro" id="IPR006268">
    <property type="entry name" value="DAHP_syn_2"/>
</dbReference>
<dbReference type="InterPro" id="IPR013785">
    <property type="entry name" value="Aldolase_TIM"/>
</dbReference>
<gene>
    <name evidence="3" type="ORF">GCM10007108_15910</name>
</gene>
<dbReference type="GO" id="GO:0016832">
    <property type="term" value="F:aldehyde-lyase activity"/>
    <property type="evidence" value="ECO:0007669"/>
    <property type="project" value="InterPro"/>
</dbReference>
<comment type="caution">
    <text evidence="3">The sequence shown here is derived from an EMBL/GenBank/DDBJ whole genome shotgun (WGS) entry which is preliminary data.</text>
</comment>
<name>A0AA37BSF4_9ARCH</name>
<evidence type="ECO:0000259" key="2">
    <source>
        <dbReference type="Pfam" id="PF00793"/>
    </source>
</evidence>
<dbReference type="NCBIfam" id="NF009239">
    <property type="entry name" value="PRK12595.1"/>
    <property type="match status" value="1"/>
</dbReference>
<dbReference type="Pfam" id="PF00793">
    <property type="entry name" value="DAHP_synth_1"/>
    <property type="match status" value="1"/>
</dbReference>
<dbReference type="PANTHER" id="PTHR43018:SF2">
    <property type="entry name" value="PHOSPHO-2-DEHYDRO-3-DEOXYHEPTONATE ALDOLASE"/>
    <property type="match status" value="1"/>
</dbReference>
<dbReference type="Gene3D" id="3.20.20.70">
    <property type="entry name" value="Aldolase class I"/>
    <property type="match status" value="1"/>
</dbReference>
<evidence type="ECO:0000256" key="1">
    <source>
        <dbReference type="ARBA" id="ARBA00022679"/>
    </source>
</evidence>
<dbReference type="Proteomes" id="UP000632195">
    <property type="component" value="Unassembled WGS sequence"/>
</dbReference>
<dbReference type="AlphaFoldDB" id="A0AA37BSF4"/>
<dbReference type="NCBIfam" id="TIGR01361">
    <property type="entry name" value="DAHP_synth_Bsub"/>
    <property type="match status" value="1"/>
</dbReference>
<dbReference type="GO" id="GO:0009073">
    <property type="term" value="P:aromatic amino acid family biosynthetic process"/>
    <property type="evidence" value="ECO:0007669"/>
    <property type="project" value="InterPro"/>
</dbReference>
<keyword evidence="1" id="KW-0808">Transferase</keyword>
<reference evidence="3" key="1">
    <citation type="journal article" date="2014" name="Int. J. Syst. Evol. Microbiol.">
        <title>Complete genome sequence of Corynebacterium casei LMG S-19264T (=DSM 44701T), isolated from a smear-ripened cheese.</title>
        <authorList>
            <consortium name="US DOE Joint Genome Institute (JGI-PGF)"/>
            <person name="Walter F."/>
            <person name="Albersmeier A."/>
            <person name="Kalinowski J."/>
            <person name="Ruckert C."/>
        </authorList>
    </citation>
    <scope>NUCLEOTIDE SEQUENCE</scope>
    <source>
        <strain evidence="3">JCM 13583</strain>
    </source>
</reference>
<evidence type="ECO:0000313" key="3">
    <source>
        <dbReference type="EMBL" id="GGM78537.1"/>
    </source>
</evidence>
<dbReference type="NCBIfam" id="NF006421">
    <property type="entry name" value="PRK08673.1"/>
    <property type="match status" value="1"/>
</dbReference>
<dbReference type="InterPro" id="IPR052899">
    <property type="entry name" value="Class-I_DAHP_synthase"/>
</dbReference>
<dbReference type="RefSeq" id="WP_188681716.1">
    <property type="nucleotide sequence ID" value="NZ_BMNY01000003.1"/>
</dbReference>
<proteinExistence type="predicted"/>
<sequence>MILIPRGKNCEEKLIEISESSGWDGRIIDVFGTRVMALPDSTLVPDALRDICVVSRSPLYSRDFRHEDSTVDVSGLTIGGGGLVIAAGPCAVESEEQIMAVAEGVKKAGCEMLRGGAFKPRTSPYSFQGLMERGLDLLARAGQEYGLLTVSEIMDLSDYREFQKIDMLQVGARNAQNFSLLKFLGRVKKPVLLKNGIGTTMEEWLASSEYILSGGNDRVILCYRGTRSLERSTRFTMDLGTMASVKRRTHLPVCADPSHPAGNREIVKAMALGAVAAGVDMLEIEAHIEPERALSDADQQVTIEMLRDIVRSARRMHQLLRTDSIAQLVHS</sequence>
<dbReference type="InterPro" id="IPR006218">
    <property type="entry name" value="DAHP1/KDSA"/>
</dbReference>
<evidence type="ECO:0000313" key="4">
    <source>
        <dbReference type="Proteomes" id="UP000632195"/>
    </source>
</evidence>
<keyword evidence="4" id="KW-1185">Reference proteome</keyword>
<feature type="domain" description="DAHP synthetase I/KDSA" evidence="2">
    <location>
        <begin position="75"/>
        <end position="310"/>
    </location>
</feature>
<accession>A0AA37BSF4</accession>
<dbReference type="GO" id="GO:0016740">
    <property type="term" value="F:transferase activity"/>
    <property type="evidence" value="ECO:0007669"/>
    <property type="project" value="UniProtKB-KW"/>
</dbReference>
<protein>
    <submittedName>
        <fullName evidence="3">3-deoxy-7-phosphoheptulonate synthase</fullName>
    </submittedName>
</protein>
<dbReference type="SUPFAM" id="SSF51569">
    <property type="entry name" value="Aldolase"/>
    <property type="match status" value="1"/>
</dbReference>
<organism evidence="3 4">
    <name type="scientific">Thermogymnomonas acidicola</name>
    <dbReference type="NCBI Taxonomy" id="399579"/>
    <lineage>
        <taxon>Archaea</taxon>
        <taxon>Methanobacteriati</taxon>
        <taxon>Thermoplasmatota</taxon>
        <taxon>Thermoplasmata</taxon>
        <taxon>Thermoplasmatales</taxon>
        <taxon>Thermogymnomonas</taxon>
    </lineage>
</organism>